<dbReference type="EMBL" id="FTNO01000002">
    <property type="protein sequence ID" value="SIR58128.1"/>
    <property type="molecule type" value="Genomic_DNA"/>
</dbReference>
<proteinExistence type="predicted"/>
<gene>
    <name evidence="1" type="ORF">SAMN05421858_2938</name>
</gene>
<accession>A0A1N7C3G6</accession>
<reference evidence="2" key="1">
    <citation type="submission" date="2017-01" db="EMBL/GenBank/DDBJ databases">
        <authorList>
            <person name="Varghese N."/>
            <person name="Submissions S."/>
        </authorList>
    </citation>
    <scope>NUCLEOTIDE SEQUENCE [LARGE SCALE GENOMIC DNA]</scope>
    <source>
        <strain evidence="2">CGMCC 1.7737</strain>
    </source>
</reference>
<name>A0A1N7C3G6_9EURY</name>
<dbReference type="AlphaFoldDB" id="A0A1N7C3G6"/>
<evidence type="ECO:0000313" key="2">
    <source>
        <dbReference type="Proteomes" id="UP000186914"/>
    </source>
</evidence>
<protein>
    <submittedName>
        <fullName evidence="1">Uncharacterized protein</fullName>
    </submittedName>
</protein>
<sequence>MDVVGHADEHFVAVELEWRRADPVNNTAKLLYYVDEGELDDYDRISVFQVFTGYYDLASGGISSKREIAEFVGDVAADSFSQVSFSPVTFGLEPPKRGGEWPEEWEAVAEETVEKIVRRV</sequence>
<dbReference type="Proteomes" id="UP000186914">
    <property type="component" value="Unassembled WGS sequence"/>
</dbReference>
<evidence type="ECO:0000313" key="1">
    <source>
        <dbReference type="EMBL" id="SIR58128.1"/>
    </source>
</evidence>
<keyword evidence="2" id="KW-1185">Reference proteome</keyword>
<dbReference type="RefSeq" id="WP_245800083.1">
    <property type="nucleotide sequence ID" value="NZ_FTNO01000002.1"/>
</dbReference>
<organism evidence="1 2">
    <name type="scientific">Haladaptatus litoreus</name>
    <dbReference type="NCBI Taxonomy" id="553468"/>
    <lineage>
        <taxon>Archaea</taxon>
        <taxon>Methanobacteriati</taxon>
        <taxon>Methanobacteriota</taxon>
        <taxon>Stenosarchaea group</taxon>
        <taxon>Halobacteria</taxon>
        <taxon>Halobacteriales</taxon>
        <taxon>Haladaptataceae</taxon>
        <taxon>Haladaptatus</taxon>
    </lineage>
</organism>